<dbReference type="Proteomes" id="UP000030645">
    <property type="component" value="Unassembled WGS sequence"/>
</dbReference>
<reference evidence="2" key="1">
    <citation type="submission" date="2013-01" db="EMBL/GenBank/DDBJ databases">
        <title>Draft Genome Sequence of a Mulberry Tree, Morus notabilis C.K. Schneid.</title>
        <authorList>
            <person name="He N."/>
            <person name="Zhao S."/>
        </authorList>
    </citation>
    <scope>NUCLEOTIDE SEQUENCE</scope>
</reference>
<evidence type="ECO:0000313" key="2">
    <source>
        <dbReference type="Proteomes" id="UP000030645"/>
    </source>
</evidence>
<organism evidence="1 2">
    <name type="scientific">Morus notabilis</name>
    <dbReference type="NCBI Taxonomy" id="981085"/>
    <lineage>
        <taxon>Eukaryota</taxon>
        <taxon>Viridiplantae</taxon>
        <taxon>Streptophyta</taxon>
        <taxon>Embryophyta</taxon>
        <taxon>Tracheophyta</taxon>
        <taxon>Spermatophyta</taxon>
        <taxon>Magnoliopsida</taxon>
        <taxon>eudicotyledons</taxon>
        <taxon>Gunneridae</taxon>
        <taxon>Pentapetalae</taxon>
        <taxon>rosids</taxon>
        <taxon>fabids</taxon>
        <taxon>Rosales</taxon>
        <taxon>Moraceae</taxon>
        <taxon>Moreae</taxon>
        <taxon>Morus</taxon>
    </lineage>
</organism>
<protein>
    <submittedName>
        <fullName evidence="1">Uncharacterized protein</fullName>
    </submittedName>
</protein>
<gene>
    <name evidence="1" type="ORF">L484_003640</name>
</gene>
<name>W9RT60_9ROSA</name>
<sequence length="105" mass="11806">MVKPLVEGWSTLSQRFGEVEIGVKQRVRSGRGLDLAVGWLFYCGSHHRETKASSKGCEPLGALFPAVRWLSEDGACWVWLLAAAVHEGWWRFVFYVSILIQICAP</sequence>
<proteinExistence type="predicted"/>
<evidence type="ECO:0000313" key="1">
    <source>
        <dbReference type="EMBL" id="EXC07931.1"/>
    </source>
</evidence>
<dbReference type="EMBL" id="KE345592">
    <property type="protein sequence ID" value="EXC07931.1"/>
    <property type="molecule type" value="Genomic_DNA"/>
</dbReference>
<keyword evidence="2" id="KW-1185">Reference proteome</keyword>
<dbReference type="AlphaFoldDB" id="W9RT60"/>
<accession>W9RT60</accession>